<evidence type="ECO:0000256" key="1">
    <source>
        <dbReference type="SAM" id="MobiDB-lite"/>
    </source>
</evidence>
<dbReference type="GeneID" id="69037159"/>
<dbReference type="EMBL" id="GG663367">
    <property type="protein sequence ID" value="EEH07264.1"/>
    <property type="molecule type" value="Genomic_DNA"/>
</dbReference>
<feature type="compositionally biased region" description="Acidic residues" evidence="1">
    <location>
        <begin position="1"/>
        <end position="11"/>
    </location>
</feature>
<protein>
    <submittedName>
        <fullName evidence="2">Uncharacterized protein</fullName>
    </submittedName>
</protein>
<accession>C0NN16</accession>
<sequence>MPTEEEEEEEAEHVRHDKRDKSKPLVHTRGMTMVSVAEISKPGGNLQSTDYLAAKANRLRSHLWHLLMKISKPMSGVTLACPALANRGEYLSFAWRAKRVTIPGPKSGHVPLT</sequence>
<dbReference type="Proteomes" id="UP000001631">
    <property type="component" value="Unassembled WGS sequence"/>
</dbReference>
<dbReference type="AlphaFoldDB" id="C0NN16"/>
<dbReference type="VEuPathDB" id="FungiDB:I7I50_11766"/>
<feature type="compositionally biased region" description="Basic and acidic residues" evidence="1">
    <location>
        <begin position="12"/>
        <end position="23"/>
    </location>
</feature>
<organism evidence="2 3">
    <name type="scientific">Ajellomyces capsulatus (strain G186AR / H82 / ATCC MYA-2454 / RMSCC 2432)</name>
    <name type="common">Darling's disease fungus</name>
    <name type="synonym">Histoplasma capsulatum</name>
    <dbReference type="NCBI Taxonomy" id="447093"/>
    <lineage>
        <taxon>Eukaryota</taxon>
        <taxon>Fungi</taxon>
        <taxon>Dikarya</taxon>
        <taxon>Ascomycota</taxon>
        <taxon>Pezizomycotina</taxon>
        <taxon>Eurotiomycetes</taxon>
        <taxon>Eurotiomycetidae</taxon>
        <taxon>Onygenales</taxon>
        <taxon>Ajellomycetaceae</taxon>
        <taxon>Histoplasma</taxon>
    </lineage>
</organism>
<reference evidence="2" key="1">
    <citation type="submission" date="2009-02" db="EMBL/GenBank/DDBJ databases">
        <title>The Genome Sequence of Ajellomyces capsulatus strain G186AR.</title>
        <authorList>
            <consortium name="The Broad Institute Genome Sequencing Platform"/>
            <person name="Champion M."/>
            <person name="Cuomo C."/>
            <person name="Ma L.-J."/>
            <person name="Henn M.R."/>
            <person name="Sil A."/>
            <person name="Goldman B."/>
            <person name="Young S.K."/>
            <person name="Kodira C.D."/>
            <person name="Zeng Q."/>
            <person name="Koehrsen M."/>
            <person name="Alvarado L."/>
            <person name="Berlin A."/>
            <person name="Borenstein D."/>
            <person name="Chen Z."/>
            <person name="Engels R."/>
            <person name="Freedman E."/>
            <person name="Gellesch M."/>
            <person name="Goldberg J."/>
            <person name="Griggs A."/>
            <person name="Gujja S."/>
            <person name="Heiman D."/>
            <person name="Hepburn T."/>
            <person name="Howarth C."/>
            <person name="Jen D."/>
            <person name="Larson L."/>
            <person name="Lewis B."/>
            <person name="Mehta T."/>
            <person name="Park D."/>
            <person name="Pearson M."/>
            <person name="Roberts A."/>
            <person name="Saif S."/>
            <person name="Shea T."/>
            <person name="Shenoy N."/>
            <person name="Sisk P."/>
            <person name="Stolte C."/>
            <person name="Sykes S."/>
            <person name="Walk T."/>
            <person name="White J."/>
            <person name="Yandava C."/>
            <person name="Klein B."/>
            <person name="McEwen J.G."/>
            <person name="Puccia R."/>
            <person name="Goldman G.H."/>
            <person name="Felipe M.S."/>
            <person name="Nino-Vega G."/>
            <person name="San-Blas G."/>
            <person name="Taylor J."/>
            <person name="Mendoza L."/>
            <person name="Galagan J."/>
            <person name="Nusbaum C."/>
            <person name="Birren B."/>
        </authorList>
    </citation>
    <scope>NUCLEOTIDE SEQUENCE</scope>
    <source>
        <strain evidence="2">G186AR</strain>
    </source>
</reference>
<evidence type="ECO:0000313" key="2">
    <source>
        <dbReference type="EMBL" id="EEH07264.1"/>
    </source>
</evidence>
<gene>
    <name evidence="2" type="ORF">HCBG_04143</name>
</gene>
<dbReference type="InParanoid" id="C0NN16"/>
<feature type="region of interest" description="Disordered" evidence="1">
    <location>
        <begin position="1"/>
        <end position="25"/>
    </location>
</feature>
<evidence type="ECO:0000313" key="3">
    <source>
        <dbReference type="Proteomes" id="UP000001631"/>
    </source>
</evidence>
<keyword evidence="3" id="KW-1185">Reference proteome</keyword>
<dbReference type="HOGENOM" id="CLU_2132814_0_0_1"/>
<name>C0NN16_AJECG</name>
<proteinExistence type="predicted"/>
<dbReference type="RefSeq" id="XP_045287745.1">
    <property type="nucleotide sequence ID" value="XM_045431192.1"/>
</dbReference>